<comment type="caution">
    <text evidence="1">The sequence shown here is derived from an EMBL/GenBank/DDBJ whole genome shotgun (WGS) entry which is preliminary data.</text>
</comment>
<accession>A0P0P1</accession>
<dbReference type="AlphaFoldDB" id="A0P0P1"/>
<dbReference type="EMBL" id="AAUW01000021">
    <property type="protein sequence ID" value="EAV41355.1"/>
    <property type="molecule type" value="Genomic_DNA"/>
</dbReference>
<protein>
    <submittedName>
        <fullName evidence="1">Uncharacterized protein</fullName>
    </submittedName>
</protein>
<sequence length="48" mass="5284">MAYCPKEGHHFASNGGRDQCLTLSSIHQPSATHAKVKLCFQSNAAHRF</sequence>
<evidence type="ECO:0000313" key="2">
    <source>
        <dbReference type="Proteomes" id="UP000004848"/>
    </source>
</evidence>
<name>A0P0P1_ROSAI</name>
<proteinExistence type="predicted"/>
<reference evidence="1 2" key="1">
    <citation type="submission" date="2006-05" db="EMBL/GenBank/DDBJ databases">
        <authorList>
            <person name="King G."/>
            <person name="Ferriera S."/>
            <person name="Johnson J."/>
            <person name="Kravitz S."/>
            <person name="Beeson K."/>
            <person name="Sutton G."/>
            <person name="Rogers Y.-H."/>
            <person name="Friedman R."/>
            <person name="Frazier M."/>
            <person name="Venter J.C."/>
        </authorList>
    </citation>
    <scope>NUCLEOTIDE SEQUENCE [LARGE SCALE GENOMIC DNA]</scope>
    <source>
        <strain evidence="2">ATCC 25650 / DSM 13394 / JCM 20685 / NBRC 16684 / NCIMB 2208 / IAM 12614 / B1</strain>
    </source>
</reference>
<organism evidence="1 2">
    <name type="scientific">Roseibium aggregatum (strain ATCC 25650 / DSM 13394 / JCM 20685 / NBRC 16684 / NCIMB 2208 / IAM 12614 / B1)</name>
    <name type="common">Stappia aggregata</name>
    <dbReference type="NCBI Taxonomy" id="384765"/>
    <lineage>
        <taxon>Bacteria</taxon>
        <taxon>Pseudomonadati</taxon>
        <taxon>Pseudomonadota</taxon>
        <taxon>Alphaproteobacteria</taxon>
        <taxon>Hyphomicrobiales</taxon>
        <taxon>Stappiaceae</taxon>
        <taxon>Roseibium</taxon>
    </lineage>
</organism>
<evidence type="ECO:0000313" key="1">
    <source>
        <dbReference type="EMBL" id="EAV41355.1"/>
    </source>
</evidence>
<gene>
    <name evidence="1" type="ORF">SIAM614_01154</name>
</gene>
<dbReference type="Proteomes" id="UP000004848">
    <property type="component" value="Unassembled WGS sequence"/>
</dbReference>